<protein>
    <recommendedName>
        <fullName evidence="2">Myb-like domain-containing protein</fullName>
    </recommendedName>
</protein>
<feature type="compositionally biased region" description="Low complexity" evidence="1">
    <location>
        <begin position="134"/>
        <end position="149"/>
    </location>
</feature>
<evidence type="ECO:0000256" key="1">
    <source>
        <dbReference type="SAM" id="MobiDB-lite"/>
    </source>
</evidence>
<dbReference type="InterPro" id="IPR001005">
    <property type="entry name" value="SANT/Myb"/>
</dbReference>
<feature type="region of interest" description="Disordered" evidence="1">
    <location>
        <begin position="250"/>
        <end position="282"/>
    </location>
</feature>
<dbReference type="EMBL" id="OVEO01000007">
    <property type="protein sequence ID" value="SPQ97246.1"/>
    <property type="molecule type" value="Genomic_DNA"/>
</dbReference>
<evidence type="ECO:0000313" key="4">
    <source>
        <dbReference type="EMBL" id="SPQ97246.1"/>
    </source>
</evidence>
<geneLocation type="mitochondrion" evidence="4"/>
<dbReference type="SUPFAM" id="SSF46689">
    <property type="entry name" value="Homeodomain-like"/>
    <property type="match status" value="1"/>
</dbReference>
<dbReference type="InterPro" id="IPR009057">
    <property type="entry name" value="Homeodomain-like_sf"/>
</dbReference>
<sequence>MDGAGNVIELWTSTGPFTVTLVDHDMTESGLDAFLRVIARVVESSGDAPTPTGLCRELDRSPGMLSGWCAVRSLDRQCQVDVASYDPGTYARLQASCCVPNFTYVVFRMHNGPPGDDGSSDDTPHVPEPVVVARRPTPTVLPMPLSLPLSPSPSPYRSRERKRQRTLSPGAISSGASEDGRQSGGSLKWTEKETRDLLEAVETFGRAWVPIHACEKYDWKGRTAKSLEHKWYSLLKQDPSIFREPIKNVHVRKVQHQNRSDDSTSSPVSRKRPLRQRAPSEQ</sequence>
<accession>A0A0G4IVZ3</accession>
<dbReference type="SMART" id="SM00717">
    <property type="entry name" value="SANT"/>
    <property type="match status" value="1"/>
</dbReference>
<evidence type="ECO:0000313" key="3">
    <source>
        <dbReference type="EMBL" id="CEO99236.1"/>
    </source>
</evidence>
<dbReference type="OrthoDB" id="608866at2759"/>
<keyword evidence="4" id="KW-0496">Mitochondrion</keyword>
<dbReference type="Proteomes" id="UP000039324">
    <property type="component" value="Unassembled WGS sequence"/>
</dbReference>
<proteinExistence type="predicted"/>
<reference evidence="4 6" key="2">
    <citation type="submission" date="2018-03" db="EMBL/GenBank/DDBJ databases">
        <authorList>
            <person name="Fogelqvist J."/>
        </authorList>
    </citation>
    <scope>NUCLEOTIDE SEQUENCE [LARGE SCALE GENOMIC DNA]</scope>
</reference>
<organism evidence="3 5">
    <name type="scientific">Plasmodiophora brassicae</name>
    <name type="common">Clubroot disease agent</name>
    <dbReference type="NCBI Taxonomy" id="37360"/>
    <lineage>
        <taxon>Eukaryota</taxon>
        <taxon>Sar</taxon>
        <taxon>Rhizaria</taxon>
        <taxon>Endomyxa</taxon>
        <taxon>Phytomyxea</taxon>
        <taxon>Plasmodiophorida</taxon>
        <taxon>Plasmodiophoridae</taxon>
        <taxon>Plasmodiophora</taxon>
    </lineage>
</organism>
<dbReference type="Proteomes" id="UP000290189">
    <property type="component" value="Unassembled WGS sequence"/>
</dbReference>
<dbReference type="Pfam" id="PF00249">
    <property type="entry name" value="Myb_DNA-binding"/>
    <property type="match status" value="1"/>
</dbReference>
<dbReference type="EMBL" id="CDSF01000090">
    <property type="protein sequence ID" value="CEO99236.1"/>
    <property type="molecule type" value="Genomic_DNA"/>
</dbReference>
<dbReference type="Gene3D" id="1.10.10.60">
    <property type="entry name" value="Homeodomain-like"/>
    <property type="match status" value="1"/>
</dbReference>
<dbReference type="PROSITE" id="PS50090">
    <property type="entry name" value="MYB_LIKE"/>
    <property type="match status" value="1"/>
</dbReference>
<feature type="domain" description="Myb-like" evidence="2">
    <location>
        <begin position="188"/>
        <end position="235"/>
    </location>
</feature>
<feature type="region of interest" description="Disordered" evidence="1">
    <location>
        <begin position="134"/>
        <end position="190"/>
    </location>
</feature>
<evidence type="ECO:0000259" key="2">
    <source>
        <dbReference type="PROSITE" id="PS50090"/>
    </source>
</evidence>
<evidence type="ECO:0000313" key="6">
    <source>
        <dbReference type="Proteomes" id="UP000290189"/>
    </source>
</evidence>
<evidence type="ECO:0000313" key="5">
    <source>
        <dbReference type="Proteomes" id="UP000039324"/>
    </source>
</evidence>
<reference evidence="3 5" key="1">
    <citation type="submission" date="2015-02" db="EMBL/GenBank/DDBJ databases">
        <authorList>
            <person name="Chooi Y.-H."/>
        </authorList>
    </citation>
    <scope>NUCLEOTIDE SEQUENCE [LARGE SCALE GENOMIC DNA]</scope>
    <source>
        <strain evidence="3">E3</strain>
    </source>
</reference>
<dbReference type="AlphaFoldDB" id="A0A0G4IVZ3"/>
<keyword evidence="5" id="KW-1185">Reference proteome</keyword>
<gene>
    <name evidence="3" type="ORF">PBRA_001142</name>
    <name evidence="4" type="ORF">PLBR_LOCUS4461</name>
</gene>
<name>A0A0G4IVZ3_PLABS</name>